<evidence type="ECO:0000313" key="1">
    <source>
        <dbReference type="EMBL" id="MBX59116.1"/>
    </source>
</evidence>
<name>A0A2P2PWJ3_RHIMU</name>
<proteinExistence type="predicted"/>
<sequence length="45" mass="5064">MFCSFIGLTVNSWLCEVCLSVLLSHLIAFTVPAQLHSSVMLQYFN</sequence>
<organism evidence="1">
    <name type="scientific">Rhizophora mucronata</name>
    <name type="common">Asiatic mangrove</name>
    <dbReference type="NCBI Taxonomy" id="61149"/>
    <lineage>
        <taxon>Eukaryota</taxon>
        <taxon>Viridiplantae</taxon>
        <taxon>Streptophyta</taxon>
        <taxon>Embryophyta</taxon>
        <taxon>Tracheophyta</taxon>
        <taxon>Spermatophyta</taxon>
        <taxon>Magnoliopsida</taxon>
        <taxon>eudicotyledons</taxon>
        <taxon>Gunneridae</taxon>
        <taxon>Pentapetalae</taxon>
        <taxon>rosids</taxon>
        <taxon>fabids</taxon>
        <taxon>Malpighiales</taxon>
        <taxon>Rhizophoraceae</taxon>
        <taxon>Rhizophora</taxon>
    </lineage>
</organism>
<reference evidence="1" key="1">
    <citation type="submission" date="2018-02" db="EMBL/GenBank/DDBJ databases">
        <title>Rhizophora mucronata_Transcriptome.</title>
        <authorList>
            <person name="Meera S.P."/>
            <person name="Sreeshan A."/>
            <person name="Augustine A."/>
        </authorList>
    </citation>
    <scope>NUCLEOTIDE SEQUENCE</scope>
    <source>
        <tissue evidence="1">Leaf</tissue>
    </source>
</reference>
<protein>
    <submittedName>
        <fullName evidence="1">Uncharacterized protein</fullName>
    </submittedName>
</protein>
<accession>A0A2P2PWJ3</accession>
<dbReference type="EMBL" id="GGEC01078632">
    <property type="protein sequence ID" value="MBX59116.1"/>
    <property type="molecule type" value="Transcribed_RNA"/>
</dbReference>
<dbReference type="AlphaFoldDB" id="A0A2P2PWJ3"/>